<evidence type="ECO:0000313" key="1">
    <source>
        <dbReference type="EMBL" id="JAH84476.1"/>
    </source>
</evidence>
<reference evidence="1" key="2">
    <citation type="journal article" date="2015" name="Fish Shellfish Immunol.">
        <title>Early steps in the European eel (Anguilla anguilla)-Vibrio vulnificus interaction in the gills: Role of the RtxA13 toxin.</title>
        <authorList>
            <person name="Callol A."/>
            <person name="Pajuelo D."/>
            <person name="Ebbesson L."/>
            <person name="Teles M."/>
            <person name="MacKenzie S."/>
            <person name="Amaro C."/>
        </authorList>
    </citation>
    <scope>NUCLEOTIDE SEQUENCE</scope>
</reference>
<dbReference type="AlphaFoldDB" id="A0A0E9W2D8"/>
<proteinExistence type="predicted"/>
<name>A0A0E9W2D8_ANGAN</name>
<dbReference type="EMBL" id="GBXM01024101">
    <property type="protein sequence ID" value="JAH84476.1"/>
    <property type="molecule type" value="Transcribed_RNA"/>
</dbReference>
<organism evidence="1">
    <name type="scientific">Anguilla anguilla</name>
    <name type="common">European freshwater eel</name>
    <name type="synonym">Muraena anguilla</name>
    <dbReference type="NCBI Taxonomy" id="7936"/>
    <lineage>
        <taxon>Eukaryota</taxon>
        <taxon>Metazoa</taxon>
        <taxon>Chordata</taxon>
        <taxon>Craniata</taxon>
        <taxon>Vertebrata</taxon>
        <taxon>Euteleostomi</taxon>
        <taxon>Actinopterygii</taxon>
        <taxon>Neopterygii</taxon>
        <taxon>Teleostei</taxon>
        <taxon>Anguilliformes</taxon>
        <taxon>Anguillidae</taxon>
        <taxon>Anguilla</taxon>
    </lineage>
</organism>
<accession>A0A0E9W2D8</accession>
<protein>
    <submittedName>
        <fullName evidence="1">Uncharacterized protein</fullName>
    </submittedName>
</protein>
<reference evidence="1" key="1">
    <citation type="submission" date="2014-11" db="EMBL/GenBank/DDBJ databases">
        <authorList>
            <person name="Amaro Gonzalez C."/>
        </authorList>
    </citation>
    <scope>NUCLEOTIDE SEQUENCE</scope>
</reference>
<sequence>MTSLSLSFTKKRLSFGKNVDIVQLNKKLILRVLVFIFPRR</sequence>